<dbReference type="AlphaFoldDB" id="A0A0V0HKR3"/>
<proteinExistence type="predicted"/>
<name>A0A0V0HKR3_SOLCH</name>
<sequence>MNIGEKYISQTWKLKSLIERDNEYVELEICLMLIFYTRFSPQMFVPRDRSHVEHEICNFKYTVKN</sequence>
<organism evidence="1">
    <name type="scientific">Solanum chacoense</name>
    <name type="common">Chaco potato</name>
    <dbReference type="NCBI Taxonomy" id="4108"/>
    <lineage>
        <taxon>Eukaryota</taxon>
        <taxon>Viridiplantae</taxon>
        <taxon>Streptophyta</taxon>
        <taxon>Embryophyta</taxon>
        <taxon>Tracheophyta</taxon>
        <taxon>Spermatophyta</taxon>
        <taxon>Magnoliopsida</taxon>
        <taxon>eudicotyledons</taxon>
        <taxon>Gunneridae</taxon>
        <taxon>Pentapetalae</taxon>
        <taxon>asterids</taxon>
        <taxon>lamiids</taxon>
        <taxon>Solanales</taxon>
        <taxon>Solanaceae</taxon>
        <taxon>Solanoideae</taxon>
        <taxon>Solaneae</taxon>
        <taxon>Solanum</taxon>
    </lineage>
</organism>
<reference evidence="1" key="1">
    <citation type="submission" date="2015-12" db="EMBL/GenBank/DDBJ databases">
        <title>Gene expression during late stages of embryo sac development: a critical building block for successful pollen-pistil interactions.</title>
        <authorList>
            <person name="Liu Y."/>
            <person name="Joly V."/>
            <person name="Sabar M."/>
            <person name="Matton D.P."/>
        </authorList>
    </citation>
    <scope>NUCLEOTIDE SEQUENCE</scope>
</reference>
<evidence type="ECO:0000313" key="1">
    <source>
        <dbReference type="EMBL" id="JAP20943.1"/>
    </source>
</evidence>
<dbReference type="EMBL" id="GEDG01018261">
    <property type="protein sequence ID" value="JAP20943.1"/>
    <property type="molecule type" value="Transcribed_RNA"/>
</dbReference>
<accession>A0A0V0HKR3</accession>
<protein>
    <submittedName>
        <fullName evidence="1">Putative ovule protein</fullName>
    </submittedName>
</protein>